<dbReference type="Gene3D" id="3.30.450.20">
    <property type="entry name" value="PAS domain"/>
    <property type="match status" value="1"/>
</dbReference>
<evidence type="ECO:0000256" key="5">
    <source>
        <dbReference type="ARBA" id="ARBA00022741"/>
    </source>
</evidence>
<keyword evidence="12" id="KW-0472">Membrane</keyword>
<proteinExistence type="predicted"/>
<feature type="transmembrane region" description="Helical" evidence="12">
    <location>
        <begin position="181"/>
        <end position="202"/>
    </location>
</feature>
<dbReference type="CDD" id="cd16922">
    <property type="entry name" value="HATPase_EvgS-ArcB-TorS-like"/>
    <property type="match status" value="1"/>
</dbReference>
<evidence type="ECO:0000256" key="4">
    <source>
        <dbReference type="ARBA" id="ARBA00022679"/>
    </source>
</evidence>
<evidence type="ECO:0000256" key="7">
    <source>
        <dbReference type="ARBA" id="ARBA00022840"/>
    </source>
</evidence>
<dbReference type="PROSITE" id="PS50109">
    <property type="entry name" value="HIS_KIN"/>
    <property type="match status" value="1"/>
</dbReference>
<dbReference type="SMART" id="SM00388">
    <property type="entry name" value="HisKA"/>
    <property type="match status" value="1"/>
</dbReference>
<dbReference type="InterPro" id="IPR036890">
    <property type="entry name" value="HATPase_C_sf"/>
</dbReference>
<evidence type="ECO:0000256" key="6">
    <source>
        <dbReference type="ARBA" id="ARBA00022777"/>
    </source>
</evidence>
<keyword evidence="8" id="KW-0902">Two-component regulatory system</keyword>
<dbReference type="FunFam" id="1.10.287.130:FF:000002">
    <property type="entry name" value="Two-component osmosensing histidine kinase"/>
    <property type="match status" value="1"/>
</dbReference>
<evidence type="ECO:0000256" key="2">
    <source>
        <dbReference type="ARBA" id="ARBA00012438"/>
    </source>
</evidence>
<dbReference type="Gene3D" id="1.10.287.130">
    <property type="match status" value="1"/>
</dbReference>
<name>A0A1Z3LUT3_BREDI</name>
<evidence type="ECO:0000256" key="1">
    <source>
        <dbReference type="ARBA" id="ARBA00000085"/>
    </source>
</evidence>
<dbReference type="AlphaFoldDB" id="A0A1Z3LUT3"/>
<dbReference type="InterPro" id="IPR036097">
    <property type="entry name" value="HisK_dim/P_sf"/>
</dbReference>
<dbReference type="InterPro" id="IPR003594">
    <property type="entry name" value="HATPase_dom"/>
</dbReference>
<dbReference type="InterPro" id="IPR005467">
    <property type="entry name" value="His_kinase_dom"/>
</dbReference>
<dbReference type="SMART" id="SM00387">
    <property type="entry name" value="HATPase_c"/>
    <property type="match status" value="1"/>
</dbReference>
<dbReference type="EMBL" id="CP021995">
    <property type="protein sequence ID" value="ASD25988.1"/>
    <property type="molecule type" value="Genomic_DNA"/>
</dbReference>
<feature type="domain" description="Response regulatory" evidence="14">
    <location>
        <begin position="646"/>
        <end position="765"/>
    </location>
</feature>
<dbReference type="Gene3D" id="3.30.565.10">
    <property type="entry name" value="Histidine kinase-like ATPase, C-terminal domain"/>
    <property type="match status" value="1"/>
</dbReference>
<dbReference type="Gene3D" id="3.40.50.2300">
    <property type="match status" value="1"/>
</dbReference>
<dbReference type="Pfam" id="PF00512">
    <property type="entry name" value="HisKA"/>
    <property type="match status" value="1"/>
</dbReference>
<comment type="catalytic activity">
    <reaction evidence="1">
        <text>ATP + protein L-histidine = ADP + protein N-phospho-L-histidine.</text>
        <dbReference type="EC" id="2.7.13.3"/>
    </reaction>
</comment>
<accession>A0A1Z3LUT3</accession>
<dbReference type="Pfam" id="PF00072">
    <property type="entry name" value="Response_reg"/>
    <property type="match status" value="1"/>
</dbReference>
<evidence type="ECO:0000259" key="14">
    <source>
        <dbReference type="PROSITE" id="PS50110"/>
    </source>
</evidence>
<reference evidence="16 17" key="2">
    <citation type="submission" date="2017-06" db="EMBL/GenBank/DDBJ databases">
        <authorList>
            <person name="Kim H.J."/>
            <person name="Triplett B.A."/>
        </authorList>
    </citation>
    <scope>NUCLEOTIDE SEQUENCE [LARGE SCALE GENOMIC DNA]</scope>
    <source>
        <strain evidence="16 17">BZC3</strain>
    </source>
</reference>
<dbReference type="SUPFAM" id="SSF47384">
    <property type="entry name" value="Homodimeric domain of signal transducing histidine kinase"/>
    <property type="match status" value="1"/>
</dbReference>
<keyword evidence="6" id="KW-0418">Kinase</keyword>
<evidence type="ECO:0000256" key="3">
    <source>
        <dbReference type="ARBA" id="ARBA00022553"/>
    </source>
</evidence>
<gene>
    <name evidence="16" type="ORF">CD943_03235</name>
</gene>
<dbReference type="CDD" id="cd17546">
    <property type="entry name" value="REC_hyHK_CKI1_RcsC-like"/>
    <property type="match status" value="1"/>
</dbReference>
<dbReference type="GO" id="GO:0005524">
    <property type="term" value="F:ATP binding"/>
    <property type="evidence" value="ECO:0007669"/>
    <property type="project" value="UniProtKB-KW"/>
</dbReference>
<dbReference type="InterPro" id="IPR005330">
    <property type="entry name" value="MHYT_dom"/>
</dbReference>
<dbReference type="STRING" id="293.GCA_000988015_00500"/>
<evidence type="ECO:0000256" key="9">
    <source>
        <dbReference type="ARBA" id="ARBA00064003"/>
    </source>
</evidence>
<evidence type="ECO:0000259" key="15">
    <source>
        <dbReference type="PROSITE" id="PS50924"/>
    </source>
</evidence>
<protein>
    <recommendedName>
        <fullName evidence="10">Sensory/regulatory protein RpfC</fullName>
        <ecNumber evidence="2">2.7.13.3</ecNumber>
    </recommendedName>
</protein>
<dbReference type="SUPFAM" id="SSF52172">
    <property type="entry name" value="CheY-like"/>
    <property type="match status" value="1"/>
</dbReference>
<dbReference type="FunFam" id="3.30.565.10:FF:000010">
    <property type="entry name" value="Sensor histidine kinase RcsC"/>
    <property type="match status" value="1"/>
</dbReference>
<dbReference type="InterPro" id="IPR011006">
    <property type="entry name" value="CheY-like_superfamily"/>
</dbReference>
<dbReference type="Pfam" id="PF12860">
    <property type="entry name" value="PAS_7"/>
    <property type="match status" value="1"/>
</dbReference>
<dbReference type="InterPro" id="IPR004358">
    <property type="entry name" value="Sig_transdc_His_kin-like_C"/>
</dbReference>
<dbReference type="PRINTS" id="PR00344">
    <property type="entry name" value="BCTRLSENSOR"/>
</dbReference>
<keyword evidence="5" id="KW-0547">Nucleotide-binding</keyword>
<dbReference type="RefSeq" id="WP_088410075.1">
    <property type="nucleotide sequence ID" value="NZ_CP021995.1"/>
</dbReference>
<feature type="transmembrane region" description="Helical" evidence="12">
    <location>
        <begin position="222"/>
        <end position="246"/>
    </location>
</feature>
<dbReference type="PROSITE" id="PS50110">
    <property type="entry name" value="RESPONSE_REGULATORY"/>
    <property type="match status" value="1"/>
</dbReference>
<dbReference type="CDD" id="cd00082">
    <property type="entry name" value="HisKA"/>
    <property type="match status" value="1"/>
</dbReference>
<dbReference type="SUPFAM" id="SSF55785">
    <property type="entry name" value="PYP-like sensor domain (PAS domain)"/>
    <property type="match status" value="1"/>
</dbReference>
<dbReference type="Pfam" id="PF03707">
    <property type="entry name" value="MHYT"/>
    <property type="match status" value="2"/>
</dbReference>
<keyword evidence="3 11" id="KW-0597">Phosphoprotein</keyword>
<evidence type="ECO:0000256" key="10">
    <source>
        <dbReference type="ARBA" id="ARBA00068150"/>
    </source>
</evidence>
<dbReference type="PANTHER" id="PTHR45339">
    <property type="entry name" value="HYBRID SIGNAL TRANSDUCTION HISTIDINE KINASE J"/>
    <property type="match status" value="1"/>
</dbReference>
<dbReference type="InterPro" id="IPR001789">
    <property type="entry name" value="Sig_transdc_resp-reg_receiver"/>
</dbReference>
<keyword evidence="12" id="KW-1133">Transmembrane helix</keyword>
<reference evidence="16 17" key="1">
    <citation type="submission" date="2017-06" db="EMBL/GenBank/DDBJ databases">
        <title>Biodegradation of gentamicin by bacterial consortia AMQD4 in synthetic medium and raw gentamicin sewage.</title>
        <authorList>
            <person name="Chang H."/>
            <person name="Feng Y."/>
            <person name="Li Z."/>
            <person name="Xue J."/>
            <person name="Cheng D."/>
        </authorList>
    </citation>
    <scope>NUCLEOTIDE SEQUENCE [LARGE SCALE GENOMIC DNA]</scope>
    <source>
        <strain evidence="16 17">BZC3</strain>
    </source>
</reference>
<keyword evidence="7" id="KW-0067">ATP-binding</keyword>
<comment type="subunit">
    <text evidence="9">At low DSF concentrations, interacts with RpfF.</text>
</comment>
<evidence type="ECO:0000313" key="17">
    <source>
        <dbReference type="Proteomes" id="UP000197024"/>
    </source>
</evidence>
<feature type="transmembrane region" description="Helical" evidence="12">
    <location>
        <begin position="15"/>
        <end position="36"/>
    </location>
</feature>
<feature type="modified residue" description="4-aspartylphosphate" evidence="11">
    <location>
        <position position="695"/>
    </location>
</feature>
<dbReference type="GO" id="GO:0016020">
    <property type="term" value="C:membrane"/>
    <property type="evidence" value="ECO:0007669"/>
    <property type="project" value="UniProtKB-UniRule"/>
</dbReference>
<feature type="domain" description="MHYT" evidence="15">
    <location>
        <begin position="13"/>
        <end position="205"/>
    </location>
</feature>
<evidence type="ECO:0000256" key="11">
    <source>
        <dbReference type="PROSITE-ProRule" id="PRU00169"/>
    </source>
</evidence>
<dbReference type="InterPro" id="IPR035965">
    <property type="entry name" value="PAS-like_dom_sf"/>
</dbReference>
<keyword evidence="4" id="KW-0808">Transferase</keyword>
<evidence type="ECO:0000259" key="13">
    <source>
        <dbReference type="PROSITE" id="PS50109"/>
    </source>
</evidence>
<sequence>MLDGVLSCLVERHDWRIAAFAILACVFSLGIALLLSERARRLSPRARRAYTLSAPLVGGLGVWTTHFIAMLSYDIGVEVRYDALQTFLSLVIVAAAFWIGMQLHLIGPADAKLRRRWGLVAAVAVTTGVAAMHFVGMDAMRLSGAVLTWNAPRVGLAVAGGLVLFSTVVFLPPLGRWKQLAAATALTASGVAWLHFIAMTAVSLTPAPGVILPSDAASALVVALWIGLGVTLTVVVAAFFTGMIWWSRRSVLGQLLEAVHAMPDGVSVYDADDRLILWNQRYSEIAPHLQGVLRPGVTFREVLEAGIRSGVYPDIVGREDAWIEERLACRRIATAPREIKVADRWLRVQDRPTVGGGAVTVCSDISDLKRDAAALAEARDAANAANRAKSRFLANMSHEIRTPLNGVIGVAQALTRTKLSQHQQEMLELIQSSSRTLQTLLSDILDLARVESGRLELKEEPLDLARTVEEAALLYAAAARDKGLQFIVEVAPEAQRWIYGDAVRLKQVLTNLVSNAVKFTASGFVSLTVDAVPAEAPQTLRFVVQDTGIGFDAQTQARLFNRFEQADGDITRHYGGSGLGLAICRELAAMMGGDLGCESEPGAGAAFILSLPLKPAQAPPVPLRPDRQDADTAVAAEVDQAPRRLRILAADDHPTNRRVVELILDSAVFDLVSVENGAQAVEAYRAQTFDLVLMDMQMPVMDGLTAVREIRLHESVLGLPHVPVVMLTANALPQHLDEALAAGADRHMAKPFSVEDLLAMVADLTAQTPQAAEAAA</sequence>
<dbReference type="EC" id="2.7.13.3" evidence="2"/>
<keyword evidence="12" id="KW-0812">Transmembrane</keyword>
<dbReference type="Pfam" id="PF02518">
    <property type="entry name" value="HATPase_c"/>
    <property type="match status" value="1"/>
</dbReference>
<dbReference type="Proteomes" id="UP000197024">
    <property type="component" value="Chromosome"/>
</dbReference>
<feature type="transmembrane region" description="Helical" evidence="12">
    <location>
        <begin position="117"/>
        <end position="135"/>
    </location>
</feature>
<feature type="transmembrane region" description="Helical" evidence="12">
    <location>
        <begin position="48"/>
        <end position="71"/>
    </location>
</feature>
<feature type="transmembrane region" description="Helical" evidence="12">
    <location>
        <begin position="155"/>
        <end position="174"/>
    </location>
</feature>
<dbReference type="PROSITE" id="PS50924">
    <property type="entry name" value="MHYT"/>
    <property type="match status" value="1"/>
</dbReference>
<organism evidence="16 17">
    <name type="scientific">Brevundimonas diminuta</name>
    <name type="common">Pseudomonas diminuta</name>
    <dbReference type="NCBI Taxonomy" id="293"/>
    <lineage>
        <taxon>Bacteria</taxon>
        <taxon>Pseudomonadati</taxon>
        <taxon>Pseudomonadota</taxon>
        <taxon>Alphaproteobacteria</taxon>
        <taxon>Caulobacterales</taxon>
        <taxon>Caulobacteraceae</taxon>
        <taxon>Brevundimonas</taxon>
    </lineage>
</organism>
<evidence type="ECO:0000313" key="16">
    <source>
        <dbReference type="EMBL" id="ASD25988.1"/>
    </source>
</evidence>
<feature type="domain" description="Histidine kinase" evidence="13">
    <location>
        <begin position="395"/>
        <end position="615"/>
    </location>
</feature>
<dbReference type="PANTHER" id="PTHR45339:SF1">
    <property type="entry name" value="HYBRID SIGNAL TRANSDUCTION HISTIDINE KINASE J"/>
    <property type="match status" value="1"/>
</dbReference>
<evidence type="ECO:0000256" key="12">
    <source>
        <dbReference type="PROSITE-ProRule" id="PRU00244"/>
    </source>
</evidence>
<dbReference type="SMART" id="SM00448">
    <property type="entry name" value="REC"/>
    <property type="match status" value="1"/>
</dbReference>
<dbReference type="InterPro" id="IPR003661">
    <property type="entry name" value="HisK_dim/P_dom"/>
</dbReference>
<dbReference type="SUPFAM" id="SSF55874">
    <property type="entry name" value="ATPase domain of HSP90 chaperone/DNA topoisomerase II/histidine kinase"/>
    <property type="match status" value="1"/>
</dbReference>
<evidence type="ECO:0000256" key="8">
    <source>
        <dbReference type="ARBA" id="ARBA00023012"/>
    </source>
</evidence>
<feature type="transmembrane region" description="Helical" evidence="12">
    <location>
        <begin position="83"/>
        <end position="105"/>
    </location>
</feature>
<dbReference type="GO" id="GO:0000155">
    <property type="term" value="F:phosphorelay sensor kinase activity"/>
    <property type="evidence" value="ECO:0007669"/>
    <property type="project" value="InterPro"/>
</dbReference>